<dbReference type="GO" id="GO:0016787">
    <property type="term" value="F:hydrolase activity"/>
    <property type="evidence" value="ECO:0007669"/>
    <property type="project" value="UniProtKB-KW"/>
</dbReference>
<dbReference type="PIRSF" id="PIRSF034890">
    <property type="entry name" value="Pesteras_lmo2642"/>
    <property type="match status" value="1"/>
</dbReference>
<comment type="similarity">
    <text evidence="4">Belongs to the cyclic nucleotide phosphodiesterase class-III family.</text>
</comment>
<dbReference type="PANTHER" id="PTHR42988">
    <property type="entry name" value="PHOSPHOHYDROLASE"/>
    <property type="match status" value="1"/>
</dbReference>
<name>A0A841KLW4_9FIRM</name>
<reference evidence="7 8" key="1">
    <citation type="submission" date="2020-08" db="EMBL/GenBank/DDBJ databases">
        <title>Genomic Encyclopedia of Type Strains, Phase IV (KMG-IV): sequencing the most valuable type-strain genomes for metagenomic binning, comparative biology and taxonomic classification.</title>
        <authorList>
            <person name="Goeker M."/>
        </authorList>
    </citation>
    <scope>NUCLEOTIDE SEQUENCE [LARGE SCALE GENOMIC DNA]</scope>
    <source>
        <strain evidence="7 8">DSM 103526</strain>
    </source>
</reference>
<dbReference type="Proteomes" id="UP000579281">
    <property type="component" value="Unassembled WGS sequence"/>
</dbReference>
<dbReference type="GO" id="GO:0046872">
    <property type="term" value="F:metal ion binding"/>
    <property type="evidence" value="ECO:0007669"/>
    <property type="project" value="UniProtKB-KW"/>
</dbReference>
<evidence type="ECO:0000256" key="1">
    <source>
        <dbReference type="ARBA" id="ARBA00022723"/>
    </source>
</evidence>
<dbReference type="Pfam" id="PF00149">
    <property type="entry name" value="Metallophos"/>
    <property type="match status" value="1"/>
</dbReference>
<gene>
    <name evidence="7" type="ORF">HNQ80_000496</name>
</gene>
<comment type="caution">
    <text evidence="7">The sequence shown here is derived from an EMBL/GenBank/DDBJ whole genome shotgun (WGS) entry which is preliminary data.</text>
</comment>
<evidence type="ECO:0000259" key="5">
    <source>
        <dbReference type="Pfam" id="PF00149"/>
    </source>
</evidence>
<evidence type="ECO:0000313" key="8">
    <source>
        <dbReference type="Proteomes" id="UP000579281"/>
    </source>
</evidence>
<dbReference type="Pfam" id="PF17839">
    <property type="entry name" value="CNP_C_terminal"/>
    <property type="match status" value="1"/>
</dbReference>
<dbReference type="SUPFAM" id="SSF56300">
    <property type="entry name" value="Metallo-dependent phosphatases"/>
    <property type="match status" value="1"/>
</dbReference>
<dbReference type="Gene3D" id="3.60.21.10">
    <property type="match status" value="1"/>
</dbReference>
<dbReference type="InterPro" id="IPR004843">
    <property type="entry name" value="Calcineurin-like_PHP"/>
</dbReference>
<evidence type="ECO:0000256" key="2">
    <source>
        <dbReference type="ARBA" id="ARBA00022801"/>
    </source>
</evidence>
<dbReference type="InterPro" id="IPR040869">
    <property type="entry name" value="CNP_C"/>
</dbReference>
<dbReference type="InterPro" id="IPR012365">
    <property type="entry name" value="Pesteras_lmo2642"/>
</dbReference>
<feature type="domain" description="Cyclic nucleotide phosphodiesterase C-terminal" evidence="6">
    <location>
        <begin position="336"/>
        <end position="441"/>
    </location>
</feature>
<keyword evidence="2" id="KW-0378">Hydrolase</keyword>
<evidence type="ECO:0000313" key="7">
    <source>
        <dbReference type="EMBL" id="MBB6214416.1"/>
    </source>
</evidence>
<dbReference type="RefSeq" id="WP_184307831.1">
    <property type="nucleotide sequence ID" value="NZ_JACHEN010000002.1"/>
</dbReference>
<protein>
    <submittedName>
        <fullName evidence="7">3',5'-cyclic AMP phosphodiesterase CpdA</fullName>
    </submittedName>
</protein>
<dbReference type="PANTHER" id="PTHR42988:SF2">
    <property type="entry name" value="CYCLIC NUCLEOTIDE PHOSPHODIESTERASE CBUA0032-RELATED"/>
    <property type="match status" value="1"/>
</dbReference>
<evidence type="ECO:0000256" key="4">
    <source>
        <dbReference type="ARBA" id="ARBA00025742"/>
    </source>
</evidence>
<organism evidence="7 8">
    <name type="scientific">Anaerosolibacter carboniphilus</name>
    <dbReference type="NCBI Taxonomy" id="1417629"/>
    <lineage>
        <taxon>Bacteria</taxon>
        <taxon>Bacillati</taxon>
        <taxon>Bacillota</taxon>
        <taxon>Clostridia</taxon>
        <taxon>Peptostreptococcales</taxon>
        <taxon>Thermotaleaceae</taxon>
        <taxon>Anaerosolibacter</taxon>
    </lineage>
</organism>
<accession>A0A841KLW4</accession>
<dbReference type="InterPro" id="IPR029052">
    <property type="entry name" value="Metallo-depent_PP-like"/>
</dbReference>
<feature type="domain" description="Calcineurin-like phosphoesterase" evidence="5">
    <location>
        <begin position="40"/>
        <end position="284"/>
    </location>
</feature>
<dbReference type="Gene3D" id="1.10.246.180">
    <property type="match status" value="1"/>
</dbReference>
<dbReference type="EMBL" id="JACHEN010000002">
    <property type="protein sequence ID" value="MBB6214416.1"/>
    <property type="molecule type" value="Genomic_DNA"/>
</dbReference>
<keyword evidence="8" id="KW-1185">Reference proteome</keyword>
<sequence>MRRKTKLLLAIAVVLILGSIGIFLRDQQTATRLKAGEEVTFFVASDIHYLADSLKDGGEAFKKYVALGDDGRELDYIDEIMRAFIYDIQRKKPEILLVSGDLTNNGEKASHLELKELFKEIEALGTSVYVIPGNHDILNPWATGFKEDQRYATETINDKDFKKIYEDFGYKDAIARDRTTLSYLAAPSEDLWLLMLDTNQYRNNMKDGRPEAGGVIGPKTLAWIKECSDLAKKKNAKIITVMHHNLLDHNEMIQEGYTLDNHKECLTVFEEQGLNIFLSGHIHIQDISSYKPAEGQGKSPIYDIVTSSLNVYPQQYGVLQYSPDREAYDYSTAWVDVEGWSKEAGIVDENINHFKDYSEKSFGKEAYYMAYLALVGLNHYTEEELDWMAKTMEILNIRYFAGKDHDGEEEIKESKGFELWKVAPNSFVKRYLMSILKDQDMEDNRLHMEIRE</sequence>
<proteinExistence type="inferred from homology"/>
<keyword evidence="3" id="KW-0408">Iron</keyword>
<evidence type="ECO:0000256" key="3">
    <source>
        <dbReference type="ARBA" id="ARBA00023004"/>
    </source>
</evidence>
<dbReference type="InterPro" id="IPR050884">
    <property type="entry name" value="CNP_phosphodiesterase-III"/>
</dbReference>
<evidence type="ECO:0000259" key="6">
    <source>
        <dbReference type="Pfam" id="PF17839"/>
    </source>
</evidence>
<keyword evidence="1" id="KW-0479">Metal-binding</keyword>
<dbReference type="AlphaFoldDB" id="A0A841KLW4"/>